<comment type="caution">
    <text evidence="1">The sequence shown here is derived from an EMBL/GenBank/DDBJ whole genome shotgun (WGS) entry which is preliminary data.</text>
</comment>
<evidence type="ECO:0000313" key="2">
    <source>
        <dbReference type="Proteomes" id="UP000263273"/>
    </source>
</evidence>
<proteinExistence type="predicted"/>
<feature type="non-terminal residue" evidence="1">
    <location>
        <position position="106"/>
    </location>
</feature>
<gene>
    <name evidence="1" type="ORF">DDZ44_08395</name>
</gene>
<organism evidence="1 2">
    <name type="scientific">Syntrophomonas wolfei</name>
    <dbReference type="NCBI Taxonomy" id="863"/>
    <lineage>
        <taxon>Bacteria</taxon>
        <taxon>Bacillati</taxon>
        <taxon>Bacillota</taxon>
        <taxon>Clostridia</taxon>
        <taxon>Eubacteriales</taxon>
        <taxon>Syntrophomonadaceae</taxon>
        <taxon>Syntrophomonas</taxon>
    </lineage>
</organism>
<accession>A0A354YXK4</accession>
<sequence length="106" mass="11360">MVGDIADSATLFYVEDGSIFPAAPFMITIDAELMQVNTILGNLFSDVMRAQEGTAAASHAAESLVENRWTAGMYSNLVSQDEIGDDLVTQAEFDAHLAEKASQSTL</sequence>
<dbReference type="AlphaFoldDB" id="A0A354YXK4"/>
<name>A0A354YXK4_9FIRM</name>
<protein>
    <submittedName>
        <fullName evidence="1">Uncharacterized protein</fullName>
    </submittedName>
</protein>
<reference evidence="1 2" key="1">
    <citation type="journal article" date="2018" name="Nat. Biotechnol.">
        <title>A standardized bacterial taxonomy based on genome phylogeny substantially revises the tree of life.</title>
        <authorList>
            <person name="Parks D.H."/>
            <person name="Chuvochina M."/>
            <person name="Waite D.W."/>
            <person name="Rinke C."/>
            <person name="Skarshewski A."/>
            <person name="Chaumeil P.A."/>
            <person name="Hugenholtz P."/>
        </authorList>
    </citation>
    <scope>NUCLEOTIDE SEQUENCE [LARGE SCALE GENOMIC DNA]</scope>
    <source>
        <strain evidence="1">UBA10948</strain>
    </source>
</reference>
<dbReference type="Proteomes" id="UP000263273">
    <property type="component" value="Unassembled WGS sequence"/>
</dbReference>
<dbReference type="EMBL" id="DNZF01000183">
    <property type="protein sequence ID" value="HBK53939.1"/>
    <property type="molecule type" value="Genomic_DNA"/>
</dbReference>
<evidence type="ECO:0000313" key="1">
    <source>
        <dbReference type="EMBL" id="HBK53939.1"/>
    </source>
</evidence>